<keyword evidence="3" id="KW-1185">Reference proteome</keyword>
<evidence type="ECO:0000313" key="3">
    <source>
        <dbReference type="Proteomes" id="UP000184474"/>
    </source>
</evidence>
<feature type="transmembrane region" description="Helical" evidence="1">
    <location>
        <begin position="168"/>
        <end position="189"/>
    </location>
</feature>
<name>A0A1M6P8K8_REIAG</name>
<evidence type="ECO:0008006" key="4">
    <source>
        <dbReference type="Google" id="ProtNLM"/>
    </source>
</evidence>
<keyword evidence="1" id="KW-1133">Transmembrane helix</keyword>
<dbReference type="Proteomes" id="UP000184474">
    <property type="component" value="Unassembled WGS sequence"/>
</dbReference>
<dbReference type="STRING" id="156994.SAMN04488028_102591"/>
<feature type="transmembrane region" description="Helical" evidence="1">
    <location>
        <begin position="51"/>
        <end position="72"/>
    </location>
</feature>
<dbReference type="Pfam" id="PF14329">
    <property type="entry name" value="DUF4386"/>
    <property type="match status" value="1"/>
</dbReference>
<reference evidence="3" key="1">
    <citation type="submission" date="2016-11" db="EMBL/GenBank/DDBJ databases">
        <authorList>
            <person name="Varghese N."/>
            <person name="Submissions S."/>
        </authorList>
    </citation>
    <scope>NUCLEOTIDE SEQUENCE [LARGE SCALE GENOMIC DNA]</scope>
    <source>
        <strain evidence="3">DSM 26134</strain>
    </source>
</reference>
<evidence type="ECO:0000256" key="1">
    <source>
        <dbReference type="SAM" id="Phobius"/>
    </source>
</evidence>
<keyword evidence="1" id="KW-0472">Membrane</keyword>
<feature type="transmembrane region" description="Helical" evidence="1">
    <location>
        <begin position="138"/>
        <end position="156"/>
    </location>
</feature>
<accession>A0A1M6P8K8</accession>
<dbReference type="AlphaFoldDB" id="A0A1M6P8K8"/>
<keyword evidence="1" id="KW-0812">Transmembrane</keyword>
<feature type="transmembrane region" description="Helical" evidence="1">
    <location>
        <begin position="201"/>
        <end position="220"/>
    </location>
</feature>
<gene>
    <name evidence="2" type="ORF">SAMN04488028_102591</name>
</gene>
<evidence type="ECO:0000313" key="2">
    <source>
        <dbReference type="EMBL" id="SHK04244.1"/>
    </source>
</evidence>
<feature type="transmembrane region" description="Helical" evidence="1">
    <location>
        <begin position="84"/>
        <end position="107"/>
    </location>
</feature>
<feature type="transmembrane region" description="Helical" evidence="1">
    <location>
        <begin position="12"/>
        <end position="31"/>
    </location>
</feature>
<proteinExistence type="predicted"/>
<dbReference type="RefSeq" id="WP_073121698.1">
    <property type="nucleotide sequence ID" value="NZ_FRAA01000002.1"/>
</dbReference>
<protein>
    <recommendedName>
        <fullName evidence="4">DUF4386 domain-containing protein</fullName>
    </recommendedName>
</protein>
<dbReference type="InterPro" id="IPR025495">
    <property type="entry name" value="DUF4386"/>
</dbReference>
<sequence length="234" mass="26132">MAYKSRNQIKIAGGLIILGIIIGILSIVPTVESDKFLEEVYPNKNQVLTGGIFQFFLVPIYVGFSLLLYPILKQYSKTLSIGFVGFRFMAATFQLSGIILLPIFVLLSQEHSSASTSEIAIYESAGDMLRLFRDLTNHLGVILATGLGNILFYIILYKEKLVPKWITIWGFLGNIIIMLASFLIIFQLIEVISTEYGLISIPLVVQEIVLAIWLLTKGLIIKTNAQSSRRLTVK</sequence>
<dbReference type="EMBL" id="FRAA01000002">
    <property type="protein sequence ID" value="SHK04244.1"/>
    <property type="molecule type" value="Genomic_DNA"/>
</dbReference>
<organism evidence="2 3">
    <name type="scientific">Reichenbachiella agariperforans</name>
    <dbReference type="NCBI Taxonomy" id="156994"/>
    <lineage>
        <taxon>Bacteria</taxon>
        <taxon>Pseudomonadati</taxon>
        <taxon>Bacteroidota</taxon>
        <taxon>Cytophagia</taxon>
        <taxon>Cytophagales</taxon>
        <taxon>Reichenbachiellaceae</taxon>
        <taxon>Reichenbachiella</taxon>
    </lineage>
</organism>